<comment type="caution">
    <text evidence="1">The sequence shown here is derived from an EMBL/GenBank/DDBJ whole genome shotgun (WGS) entry which is preliminary data.</text>
</comment>
<gene>
    <name evidence="1" type="ORF">UU32_C0015G0006</name>
</gene>
<dbReference type="InterPro" id="IPR022148">
    <property type="entry name" value="CopG_antitoxin"/>
</dbReference>
<evidence type="ECO:0000313" key="1">
    <source>
        <dbReference type="EMBL" id="KKR86455.1"/>
    </source>
</evidence>
<dbReference type="EMBL" id="LCAE01000015">
    <property type="protein sequence ID" value="KKR86455.1"/>
    <property type="molecule type" value="Genomic_DNA"/>
</dbReference>
<dbReference type="Proteomes" id="UP000033858">
    <property type="component" value="Unassembled WGS sequence"/>
</dbReference>
<sequence length="89" mass="10495">MKKKIKIPNFKNLNEEARFWETHPVTDFEDVTEVVDIVFELDKPKKESLILRVQKDMKRKLEKVARKKKVSVSTLSRIWLSEKLQAAGL</sequence>
<accession>A0A0G0WPQ0</accession>
<dbReference type="AlphaFoldDB" id="A0A0G0WPQ0"/>
<proteinExistence type="predicted"/>
<evidence type="ECO:0000313" key="2">
    <source>
        <dbReference type="Proteomes" id="UP000033858"/>
    </source>
</evidence>
<organism evidence="1 2">
    <name type="scientific">Candidatus Woesebacteria bacterium GW2011_GWB1_41_10</name>
    <dbReference type="NCBI Taxonomy" id="1618577"/>
    <lineage>
        <taxon>Bacteria</taxon>
        <taxon>Candidatus Woeseibacteriota</taxon>
    </lineage>
</organism>
<name>A0A0G0WPQ0_9BACT</name>
<protein>
    <submittedName>
        <fullName evidence="1">Uncharacterized protein</fullName>
    </submittedName>
</protein>
<dbReference type="Pfam" id="PF12441">
    <property type="entry name" value="CopG_antitoxin"/>
    <property type="match status" value="1"/>
</dbReference>
<reference evidence="1 2" key="1">
    <citation type="journal article" date="2015" name="Nature">
        <title>rRNA introns, odd ribosomes, and small enigmatic genomes across a large radiation of phyla.</title>
        <authorList>
            <person name="Brown C.T."/>
            <person name="Hug L.A."/>
            <person name="Thomas B.C."/>
            <person name="Sharon I."/>
            <person name="Castelle C.J."/>
            <person name="Singh A."/>
            <person name="Wilkins M.J."/>
            <person name="Williams K.H."/>
            <person name="Banfield J.F."/>
        </authorList>
    </citation>
    <scope>NUCLEOTIDE SEQUENCE [LARGE SCALE GENOMIC DNA]</scope>
</reference>